<evidence type="ECO:0000256" key="5">
    <source>
        <dbReference type="ARBA" id="ARBA00022839"/>
    </source>
</evidence>
<name>A0A917CBQ3_9GAMM</name>
<dbReference type="GO" id="GO:0003676">
    <property type="term" value="F:nucleic acid binding"/>
    <property type="evidence" value="ECO:0007669"/>
    <property type="project" value="InterPro"/>
</dbReference>
<evidence type="ECO:0000259" key="8">
    <source>
        <dbReference type="Pfam" id="PF02272"/>
    </source>
</evidence>
<feature type="coiled-coil region" evidence="6">
    <location>
        <begin position="310"/>
        <end position="337"/>
    </location>
</feature>
<reference evidence="10" key="1">
    <citation type="journal article" date="2014" name="Int. J. Syst. Evol. Microbiol.">
        <title>Complete genome sequence of Corynebacterium casei LMG S-19264T (=DSM 44701T), isolated from a smear-ripened cheese.</title>
        <authorList>
            <consortium name="US DOE Joint Genome Institute (JGI-PGF)"/>
            <person name="Walter F."/>
            <person name="Albersmeier A."/>
            <person name="Kalinowski J."/>
            <person name="Ruckert C."/>
        </authorList>
    </citation>
    <scope>NUCLEOTIDE SEQUENCE</scope>
    <source>
        <strain evidence="10">CGMCC 1.12726</strain>
    </source>
</reference>
<dbReference type="Gene3D" id="3.90.1640.30">
    <property type="match status" value="1"/>
</dbReference>
<dbReference type="InterPro" id="IPR041122">
    <property type="entry name" value="RecJ_OB"/>
</dbReference>
<feature type="domain" description="RecJ OB" evidence="9">
    <location>
        <begin position="466"/>
        <end position="567"/>
    </location>
</feature>
<feature type="domain" description="DDH" evidence="7">
    <location>
        <begin position="72"/>
        <end position="228"/>
    </location>
</feature>
<evidence type="ECO:0000313" key="10">
    <source>
        <dbReference type="EMBL" id="GGF82552.1"/>
    </source>
</evidence>
<dbReference type="Pfam" id="PF02272">
    <property type="entry name" value="DHHA1"/>
    <property type="match status" value="1"/>
</dbReference>
<keyword evidence="11" id="KW-1185">Reference proteome</keyword>
<protein>
    <recommendedName>
        <fullName evidence="2">Single-stranded-DNA-specific exonuclease RecJ</fullName>
    </recommendedName>
</protein>
<evidence type="ECO:0000256" key="1">
    <source>
        <dbReference type="ARBA" id="ARBA00005915"/>
    </source>
</evidence>
<gene>
    <name evidence="10" type="primary">recJ</name>
    <name evidence="10" type="ORF">GCM10010960_00770</name>
</gene>
<dbReference type="InterPro" id="IPR051673">
    <property type="entry name" value="SSDNA_exonuclease_RecJ"/>
</dbReference>
<reference evidence="10" key="2">
    <citation type="submission" date="2020-09" db="EMBL/GenBank/DDBJ databases">
        <authorList>
            <person name="Sun Q."/>
            <person name="Zhou Y."/>
        </authorList>
    </citation>
    <scope>NUCLEOTIDE SEQUENCE</scope>
    <source>
        <strain evidence="10">CGMCC 1.12726</strain>
    </source>
</reference>
<dbReference type="RefSeq" id="WP_188446559.1">
    <property type="nucleotide sequence ID" value="NZ_BMFO01000001.1"/>
</dbReference>
<dbReference type="PANTHER" id="PTHR30255:SF2">
    <property type="entry name" value="SINGLE-STRANDED-DNA-SPECIFIC EXONUCLEASE RECJ"/>
    <property type="match status" value="1"/>
</dbReference>
<dbReference type="GO" id="GO:0006310">
    <property type="term" value="P:DNA recombination"/>
    <property type="evidence" value="ECO:0007669"/>
    <property type="project" value="InterPro"/>
</dbReference>
<keyword evidence="3" id="KW-0540">Nuclease</keyword>
<comment type="caution">
    <text evidence="10">The sequence shown here is derived from an EMBL/GenBank/DDBJ whole genome shotgun (WGS) entry which is preliminary data.</text>
</comment>
<dbReference type="InterPro" id="IPR003156">
    <property type="entry name" value="DHHA1_dom"/>
</dbReference>
<proteinExistence type="inferred from homology"/>
<dbReference type="Gene3D" id="3.10.310.30">
    <property type="match status" value="1"/>
</dbReference>
<dbReference type="Pfam" id="PF01368">
    <property type="entry name" value="DHH"/>
    <property type="match status" value="1"/>
</dbReference>
<dbReference type="EMBL" id="BMFO01000001">
    <property type="protein sequence ID" value="GGF82552.1"/>
    <property type="molecule type" value="Genomic_DNA"/>
</dbReference>
<evidence type="ECO:0000313" key="11">
    <source>
        <dbReference type="Proteomes" id="UP000632858"/>
    </source>
</evidence>
<evidence type="ECO:0000259" key="7">
    <source>
        <dbReference type="Pfam" id="PF01368"/>
    </source>
</evidence>
<keyword evidence="5 10" id="KW-0269">Exonuclease</keyword>
<evidence type="ECO:0000256" key="2">
    <source>
        <dbReference type="ARBA" id="ARBA00019841"/>
    </source>
</evidence>
<keyword evidence="4" id="KW-0378">Hydrolase</keyword>
<feature type="domain" description="DHHA1" evidence="8">
    <location>
        <begin position="356"/>
        <end position="450"/>
    </location>
</feature>
<dbReference type="NCBIfam" id="TIGR00644">
    <property type="entry name" value="recJ"/>
    <property type="match status" value="1"/>
</dbReference>
<dbReference type="InterPro" id="IPR001667">
    <property type="entry name" value="DDH_dom"/>
</dbReference>
<dbReference type="Proteomes" id="UP000632858">
    <property type="component" value="Unassembled WGS sequence"/>
</dbReference>
<accession>A0A917CBQ3</accession>
<dbReference type="Pfam" id="PF17768">
    <property type="entry name" value="RecJ_OB"/>
    <property type="match status" value="1"/>
</dbReference>
<evidence type="ECO:0000256" key="4">
    <source>
        <dbReference type="ARBA" id="ARBA00022801"/>
    </source>
</evidence>
<organism evidence="10 11">
    <name type="scientific">Arenimonas maotaiensis</name>
    <dbReference type="NCBI Taxonomy" id="1446479"/>
    <lineage>
        <taxon>Bacteria</taxon>
        <taxon>Pseudomonadati</taxon>
        <taxon>Pseudomonadota</taxon>
        <taxon>Gammaproteobacteria</taxon>
        <taxon>Lysobacterales</taxon>
        <taxon>Lysobacteraceae</taxon>
        <taxon>Arenimonas</taxon>
    </lineage>
</organism>
<comment type="similarity">
    <text evidence="1">Belongs to the RecJ family.</text>
</comment>
<dbReference type="GO" id="GO:0008409">
    <property type="term" value="F:5'-3' exonuclease activity"/>
    <property type="evidence" value="ECO:0007669"/>
    <property type="project" value="InterPro"/>
</dbReference>
<evidence type="ECO:0000259" key="9">
    <source>
        <dbReference type="Pfam" id="PF17768"/>
    </source>
</evidence>
<dbReference type="InterPro" id="IPR038763">
    <property type="entry name" value="DHH_sf"/>
</dbReference>
<evidence type="ECO:0000256" key="6">
    <source>
        <dbReference type="SAM" id="Coils"/>
    </source>
</evidence>
<evidence type="ECO:0000256" key="3">
    <source>
        <dbReference type="ARBA" id="ARBA00022722"/>
    </source>
</evidence>
<dbReference type="AlphaFoldDB" id="A0A917CBQ3"/>
<sequence>MPYIPKISRRPLPEAVPALHASPLLSRLYAARGLQSPEEADLALAHLLPPDGLRGLDTAVDLLLDAIGNDRRIVVVGDFDCDGATGAALAVRGLSMLGARQVGFKVPHRVLHGYGLTPGLVDELIPSSPDLVVTVDSGIACLPGVARAKALGWKVLVTDHHLPGEQLPDADAIVNPNQSGCPFASKALAGVGVMFYLLLAVRRRLREHGLPGMDADLSSLLDLVAIGTVADMVKLDANNRRLVRAGLARIRQGRCQPGVRALAALGGLDLAKLTETDIGFRIGPKINAAGRLEDMALGIECLLADDETRAMDLAESLHAINQERQELQQDMLQEAEQALATIGDDDTDAGPAVLLFQPHWHPGIIGLVASRVKDSRHRPALVFAPSEPGSEELRGSARSIPGFHIRDALAHIDALHPGLISRFGGHAMAAGLSLPAGHLPDFRAAFQALARAWIEPESLQGVLWSDGALAEHELERDTALLLQAAGPWGQGFPPPLFDNAFHVLEWRVLKERHLKLQLALPGSSRAIEAIQFGGYAGRPPPERIHAVYELQTNDWRERRGVQCLIRHLEPV</sequence>
<keyword evidence="6" id="KW-0175">Coiled coil</keyword>
<dbReference type="SUPFAM" id="SSF64182">
    <property type="entry name" value="DHH phosphoesterases"/>
    <property type="match status" value="1"/>
</dbReference>
<dbReference type="GO" id="GO:0006281">
    <property type="term" value="P:DNA repair"/>
    <property type="evidence" value="ECO:0007669"/>
    <property type="project" value="InterPro"/>
</dbReference>
<dbReference type="InterPro" id="IPR004610">
    <property type="entry name" value="RecJ"/>
</dbReference>
<dbReference type="PANTHER" id="PTHR30255">
    <property type="entry name" value="SINGLE-STRANDED-DNA-SPECIFIC EXONUCLEASE RECJ"/>
    <property type="match status" value="1"/>
</dbReference>